<dbReference type="AlphaFoldDB" id="A0A024E6N4"/>
<dbReference type="EMBL" id="CP005960">
    <property type="protein sequence ID" value="AHZ68003.1"/>
    <property type="molecule type" value="Genomic_DNA"/>
</dbReference>
<dbReference type="RefSeq" id="WP_158491241.1">
    <property type="nucleotide sequence ID" value="NZ_CP005960.1"/>
</dbReference>
<proteinExistence type="predicted"/>
<evidence type="ECO:0000313" key="2">
    <source>
        <dbReference type="EMBL" id="AHZ68003.1"/>
    </source>
</evidence>
<dbReference type="Proteomes" id="UP000026913">
    <property type="component" value="Chromosome"/>
</dbReference>
<feature type="signal peptide" evidence="1">
    <location>
        <begin position="1"/>
        <end position="23"/>
    </location>
</feature>
<dbReference type="KEGG" id="pman:OU5_0924"/>
<keyword evidence="1" id="KW-0732">Signal</keyword>
<protein>
    <submittedName>
        <fullName evidence="2">Uncharacterized protein</fullName>
    </submittedName>
</protein>
<sequence length="57" mass="6308">MSSRARFIGFFALLRLLANLRLAADMDALDDEDIASANACPGPKLAFRTPRACRPHY</sequence>
<accession>A0A024E6N4</accession>
<evidence type="ECO:0000313" key="3">
    <source>
        <dbReference type="Proteomes" id="UP000026913"/>
    </source>
</evidence>
<dbReference type="HOGENOM" id="CLU_2993303_0_0_6"/>
<evidence type="ECO:0000256" key="1">
    <source>
        <dbReference type="SAM" id="SignalP"/>
    </source>
</evidence>
<name>A0A024E6N4_9PSED</name>
<gene>
    <name evidence="2" type="ORF">OU5_0924</name>
</gene>
<reference evidence="2 3" key="1">
    <citation type="journal article" date="2012" name="J. Bacteriol.">
        <title>Genome sequence of cold-adapted Pseudomonas mandelii strain JR-1.</title>
        <authorList>
            <person name="Jang S.H."/>
            <person name="Kim J."/>
            <person name="Kim J."/>
            <person name="Hong S."/>
            <person name="Lee C."/>
        </authorList>
    </citation>
    <scope>NUCLEOTIDE SEQUENCE [LARGE SCALE GENOMIC DNA]</scope>
    <source>
        <strain evidence="2 3">JR-1</strain>
    </source>
</reference>
<feature type="chain" id="PRO_5001528174" evidence="1">
    <location>
        <begin position="24"/>
        <end position="57"/>
    </location>
</feature>
<organism evidence="2 3">
    <name type="scientific">Pseudomonas mandelii JR-1</name>
    <dbReference type="NCBI Taxonomy" id="1147786"/>
    <lineage>
        <taxon>Bacteria</taxon>
        <taxon>Pseudomonadati</taxon>
        <taxon>Pseudomonadota</taxon>
        <taxon>Gammaproteobacteria</taxon>
        <taxon>Pseudomonadales</taxon>
        <taxon>Pseudomonadaceae</taxon>
        <taxon>Pseudomonas</taxon>
    </lineage>
</organism>